<evidence type="ECO:0000256" key="2">
    <source>
        <dbReference type="ARBA" id="ARBA00022448"/>
    </source>
</evidence>
<dbReference type="Gene3D" id="3.40.190.170">
    <property type="entry name" value="Bacterial extracellular solute-binding protein, family 7"/>
    <property type="match status" value="1"/>
</dbReference>
<keyword evidence="2" id="KW-0813">Transport</keyword>
<dbReference type="NCBIfam" id="TIGR00787">
    <property type="entry name" value="dctP"/>
    <property type="match status" value="1"/>
</dbReference>
<evidence type="ECO:0000313" key="6">
    <source>
        <dbReference type="Proteomes" id="UP000219252"/>
    </source>
</evidence>
<dbReference type="AlphaFoldDB" id="A0A285U3I0"/>
<name>A0A285U3I0_9BACL</name>
<dbReference type="InterPro" id="IPR018389">
    <property type="entry name" value="DctP_fam"/>
</dbReference>
<dbReference type="RefSeq" id="WP_097148271.1">
    <property type="nucleotide sequence ID" value="NZ_OBQC01000002.1"/>
</dbReference>
<dbReference type="EMBL" id="OBQC01000002">
    <property type="protein sequence ID" value="SOC36283.1"/>
    <property type="molecule type" value="Genomic_DNA"/>
</dbReference>
<gene>
    <name evidence="5" type="ORF">SAMN05877842_102197</name>
</gene>
<dbReference type="CDD" id="cd13678">
    <property type="entry name" value="PBP2_TRAP_DctP10"/>
    <property type="match status" value="1"/>
</dbReference>
<proteinExistence type="inferred from homology"/>
<sequence length="343" mass="37877">MKKFKKGNFLLISLVALLTLVLAACGGSTSSNGSSGEEKSYNLKMSVTVGEGSTWYEGAKKLADDVEKETDGRIKIEVFSNEQLSGGDSGKAVEGLAKGSIDLTFNSTIIYSILDPKFGVASAPFLFDNLDQVDKVFAGKGGEMIKDLLAEKGVHALGYGENGFRQLTNSKVNVKTPDDLQGLKIRIPGITMYTDLFRELGTDPATMTFSEVFTALQQGTIDGQENPIDVIYSAKLNEVQDYLTLWNYSYDPLVLGINKELYDSMSDDDKALFDRLGKEAAEYQVKITREREAEQIKELEGKGMTVYTPSADEIEVFKETVQPIYEKYESIWGADLLEAFQER</sequence>
<reference evidence="6" key="1">
    <citation type="submission" date="2017-08" db="EMBL/GenBank/DDBJ databases">
        <authorList>
            <person name="Varghese N."/>
            <person name="Submissions S."/>
        </authorList>
    </citation>
    <scope>NUCLEOTIDE SEQUENCE [LARGE SCALE GENOMIC DNA]</scope>
    <source>
        <strain evidence="6">JC23</strain>
    </source>
</reference>
<dbReference type="InterPro" id="IPR004682">
    <property type="entry name" value="TRAP_DctP"/>
</dbReference>
<dbReference type="NCBIfam" id="NF037995">
    <property type="entry name" value="TRAP_S1"/>
    <property type="match status" value="1"/>
</dbReference>
<keyword evidence="5" id="KW-0675">Receptor</keyword>
<dbReference type="PROSITE" id="PS51257">
    <property type="entry name" value="PROKAR_LIPOPROTEIN"/>
    <property type="match status" value="1"/>
</dbReference>
<evidence type="ECO:0000256" key="4">
    <source>
        <dbReference type="SAM" id="SignalP"/>
    </source>
</evidence>
<dbReference type="GO" id="GO:0055085">
    <property type="term" value="P:transmembrane transport"/>
    <property type="evidence" value="ECO:0007669"/>
    <property type="project" value="InterPro"/>
</dbReference>
<dbReference type="OrthoDB" id="9776801at2"/>
<evidence type="ECO:0000256" key="3">
    <source>
        <dbReference type="ARBA" id="ARBA00022729"/>
    </source>
</evidence>
<dbReference type="SUPFAM" id="SSF53850">
    <property type="entry name" value="Periplasmic binding protein-like II"/>
    <property type="match status" value="1"/>
</dbReference>
<dbReference type="PANTHER" id="PTHR33376:SF7">
    <property type="entry name" value="C4-DICARBOXYLATE-BINDING PROTEIN DCTB"/>
    <property type="match status" value="1"/>
</dbReference>
<keyword evidence="6" id="KW-1185">Reference proteome</keyword>
<comment type="similarity">
    <text evidence="1">Belongs to the bacterial solute-binding protein 7 family.</text>
</comment>
<feature type="chain" id="PRO_5038502194" evidence="4">
    <location>
        <begin position="24"/>
        <end position="343"/>
    </location>
</feature>
<keyword evidence="3 4" id="KW-0732">Signal</keyword>
<dbReference type="GO" id="GO:0030288">
    <property type="term" value="C:outer membrane-bounded periplasmic space"/>
    <property type="evidence" value="ECO:0007669"/>
    <property type="project" value="InterPro"/>
</dbReference>
<evidence type="ECO:0000256" key="1">
    <source>
        <dbReference type="ARBA" id="ARBA00009023"/>
    </source>
</evidence>
<dbReference type="Pfam" id="PF03480">
    <property type="entry name" value="DctP"/>
    <property type="match status" value="1"/>
</dbReference>
<dbReference type="PANTHER" id="PTHR33376">
    <property type="match status" value="1"/>
</dbReference>
<accession>A0A285U3I0</accession>
<dbReference type="PIRSF" id="PIRSF006470">
    <property type="entry name" value="DctB"/>
    <property type="match status" value="1"/>
</dbReference>
<evidence type="ECO:0000313" key="5">
    <source>
        <dbReference type="EMBL" id="SOC36283.1"/>
    </source>
</evidence>
<feature type="signal peptide" evidence="4">
    <location>
        <begin position="1"/>
        <end position="23"/>
    </location>
</feature>
<protein>
    <submittedName>
        <fullName evidence="5">Tripartite ATP-independent transporter DctP family solute receptor</fullName>
    </submittedName>
</protein>
<dbReference type="InterPro" id="IPR038404">
    <property type="entry name" value="TRAP_DctP_sf"/>
</dbReference>
<organism evidence="5 6">
    <name type="scientific">Ureibacillus acetophenoni</name>
    <dbReference type="NCBI Taxonomy" id="614649"/>
    <lineage>
        <taxon>Bacteria</taxon>
        <taxon>Bacillati</taxon>
        <taxon>Bacillota</taxon>
        <taxon>Bacilli</taxon>
        <taxon>Bacillales</taxon>
        <taxon>Caryophanaceae</taxon>
        <taxon>Ureibacillus</taxon>
    </lineage>
</organism>
<dbReference type="Proteomes" id="UP000219252">
    <property type="component" value="Unassembled WGS sequence"/>
</dbReference>